<keyword evidence="2" id="KW-1185">Reference proteome</keyword>
<dbReference type="Proteomes" id="UP001152320">
    <property type="component" value="Chromosome 16"/>
</dbReference>
<name>A0A9Q0YTH6_HOLLE</name>
<organism evidence="1 2">
    <name type="scientific">Holothuria leucospilota</name>
    <name type="common">Black long sea cucumber</name>
    <name type="synonym">Mertensiothuria leucospilota</name>
    <dbReference type="NCBI Taxonomy" id="206669"/>
    <lineage>
        <taxon>Eukaryota</taxon>
        <taxon>Metazoa</taxon>
        <taxon>Echinodermata</taxon>
        <taxon>Eleutherozoa</taxon>
        <taxon>Echinozoa</taxon>
        <taxon>Holothuroidea</taxon>
        <taxon>Aspidochirotacea</taxon>
        <taxon>Aspidochirotida</taxon>
        <taxon>Holothuriidae</taxon>
        <taxon>Holothuria</taxon>
    </lineage>
</organism>
<proteinExistence type="predicted"/>
<evidence type="ECO:0000313" key="2">
    <source>
        <dbReference type="Proteomes" id="UP001152320"/>
    </source>
</evidence>
<evidence type="ECO:0000313" key="1">
    <source>
        <dbReference type="EMBL" id="KAJ8026924.1"/>
    </source>
</evidence>
<evidence type="ECO:0008006" key="3">
    <source>
        <dbReference type="Google" id="ProtNLM"/>
    </source>
</evidence>
<sequence length="260" mass="28822">MWAEFVNLGLNCTFEEASRDTFVFVCQKCNRLKELEGLLAAADSSNGWVSVQKGRKPVEIVEGCPAVETSNSFSGLSVEDIVQEVVEESKSVVVCGRVKRLRVRYCLLGTPLLGILIGNFVRGTEGTGIEDTSARVGKIVGDEEVVALQVGTNNLSRDNQISLRSKYKELICRLKSTRWKGVVCGILPRFDRKVSWGKILGFNKWLKNECALEGFLFVDTWAGFVNRRDLFAEDGLHLWSIGANELGRLVSRAVDSQVSN</sequence>
<dbReference type="AlphaFoldDB" id="A0A9Q0YTH6"/>
<protein>
    <recommendedName>
        <fullName evidence="3">SGNH hydrolase-type esterase domain-containing protein</fullName>
    </recommendedName>
</protein>
<dbReference type="SUPFAM" id="SSF52266">
    <property type="entry name" value="SGNH hydrolase"/>
    <property type="match status" value="1"/>
</dbReference>
<dbReference type="Gene3D" id="3.40.50.12700">
    <property type="match status" value="1"/>
</dbReference>
<accession>A0A9Q0YTH6</accession>
<dbReference type="OrthoDB" id="5804959at2759"/>
<reference evidence="1" key="1">
    <citation type="submission" date="2021-10" db="EMBL/GenBank/DDBJ databases">
        <title>Tropical sea cucumber genome reveals ecological adaptation and Cuvierian tubules defense mechanism.</title>
        <authorList>
            <person name="Chen T."/>
        </authorList>
    </citation>
    <scope>NUCLEOTIDE SEQUENCE</scope>
    <source>
        <strain evidence="1">Nanhai2018</strain>
        <tissue evidence="1">Muscle</tissue>
    </source>
</reference>
<gene>
    <name evidence="1" type="ORF">HOLleu_31895</name>
</gene>
<dbReference type="EMBL" id="JAIZAY010000016">
    <property type="protein sequence ID" value="KAJ8026924.1"/>
    <property type="molecule type" value="Genomic_DNA"/>
</dbReference>
<comment type="caution">
    <text evidence="1">The sequence shown here is derived from an EMBL/GenBank/DDBJ whole genome shotgun (WGS) entry which is preliminary data.</text>
</comment>